<evidence type="ECO:0000256" key="5">
    <source>
        <dbReference type="SAM" id="SignalP"/>
    </source>
</evidence>
<evidence type="ECO:0000256" key="3">
    <source>
        <dbReference type="ARBA" id="ARBA00023237"/>
    </source>
</evidence>
<dbReference type="Proteomes" id="UP000759298">
    <property type="component" value="Unassembled WGS sequence"/>
</dbReference>
<protein>
    <submittedName>
        <fullName evidence="7">OmpA family protein</fullName>
    </submittedName>
</protein>
<dbReference type="InterPro" id="IPR050330">
    <property type="entry name" value="Bact_OuterMem_StrucFunc"/>
</dbReference>
<accession>A0ABS7PFQ9</accession>
<feature type="signal peptide" evidence="5">
    <location>
        <begin position="1"/>
        <end position="32"/>
    </location>
</feature>
<sequence>MMKSNSTSTFTSTKAALVCGIAVLAMPASVSAQQQWADTSAQTTADTTLTVTGMLPDEISNLPEGPEIDGFISARSDNRIQVTTEDGAKTVVFVSPETEIKARGGFLGLARTSLEDEQLYNGVPVTVRTVQWEDGLIAQRISMKDSDLKTAAMIQRGTEQGFAEQTAATEALRGRVADIDNYNVKGTTNVYFDTGEYKLSGQAQAELCSAAAQADQMDNALLLVVGYTDSTGSYEINQELSEKRAERVVNYLQQQCGWKPYRMLTPTGMAQADPVADNSTDYGKQQNRRVAVNILVSKAVDGMGG</sequence>
<dbReference type="CDD" id="cd07185">
    <property type="entry name" value="OmpA_C-like"/>
    <property type="match status" value="1"/>
</dbReference>
<evidence type="ECO:0000256" key="2">
    <source>
        <dbReference type="ARBA" id="ARBA00023136"/>
    </source>
</evidence>
<gene>
    <name evidence="7" type="ORF">KYN89_09715</name>
</gene>
<dbReference type="PROSITE" id="PS51123">
    <property type="entry name" value="OMPA_2"/>
    <property type="match status" value="1"/>
</dbReference>
<dbReference type="RefSeq" id="WP_222824841.1">
    <property type="nucleotide sequence ID" value="NZ_JAHWXP010000002.1"/>
</dbReference>
<name>A0ABS7PFQ9_9SPHN</name>
<comment type="caution">
    <text evidence="7">The sequence shown here is derived from an EMBL/GenBank/DDBJ whole genome shotgun (WGS) entry which is preliminary data.</text>
</comment>
<dbReference type="Pfam" id="PF00691">
    <property type="entry name" value="OmpA"/>
    <property type="match status" value="1"/>
</dbReference>
<dbReference type="PRINTS" id="PR01021">
    <property type="entry name" value="OMPADOMAIN"/>
</dbReference>
<organism evidence="7 8">
    <name type="scientific">Alteriqipengyuania abyssalis</name>
    <dbReference type="NCBI Taxonomy" id="2860200"/>
    <lineage>
        <taxon>Bacteria</taxon>
        <taxon>Pseudomonadati</taxon>
        <taxon>Pseudomonadota</taxon>
        <taxon>Alphaproteobacteria</taxon>
        <taxon>Sphingomonadales</taxon>
        <taxon>Erythrobacteraceae</taxon>
        <taxon>Alteriqipengyuania</taxon>
    </lineage>
</organism>
<evidence type="ECO:0000256" key="4">
    <source>
        <dbReference type="PROSITE-ProRule" id="PRU00473"/>
    </source>
</evidence>
<dbReference type="SUPFAM" id="SSF103088">
    <property type="entry name" value="OmpA-like"/>
    <property type="match status" value="1"/>
</dbReference>
<keyword evidence="3" id="KW-0998">Cell outer membrane</keyword>
<comment type="subcellular location">
    <subcellularLocation>
        <location evidence="1">Cell outer membrane</location>
    </subcellularLocation>
</comment>
<proteinExistence type="predicted"/>
<feature type="domain" description="OmpA-like" evidence="6">
    <location>
        <begin position="179"/>
        <end position="298"/>
    </location>
</feature>
<dbReference type="InterPro" id="IPR036737">
    <property type="entry name" value="OmpA-like_sf"/>
</dbReference>
<reference evidence="7 8" key="1">
    <citation type="submission" date="2021-07" db="EMBL/GenBank/DDBJ databases">
        <title>Alteriqipengyuania abyssalis NZ-12B nov, sp.nov isolated from deep sea sponge in pacific ocean.</title>
        <authorList>
            <person name="Tareen S."/>
            <person name="Wink J."/>
        </authorList>
    </citation>
    <scope>NUCLEOTIDE SEQUENCE [LARGE SCALE GENOMIC DNA]</scope>
    <source>
        <strain evidence="7 8">NZ-12B</strain>
    </source>
</reference>
<keyword evidence="8" id="KW-1185">Reference proteome</keyword>
<dbReference type="PANTHER" id="PTHR30329:SF21">
    <property type="entry name" value="LIPOPROTEIN YIAD-RELATED"/>
    <property type="match status" value="1"/>
</dbReference>
<dbReference type="InterPro" id="IPR006664">
    <property type="entry name" value="OMP_bac"/>
</dbReference>
<feature type="chain" id="PRO_5045129261" evidence="5">
    <location>
        <begin position="33"/>
        <end position="305"/>
    </location>
</feature>
<dbReference type="EMBL" id="JAHWXP010000002">
    <property type="protein sequence ID" value="MBY8337328.1"/>
    <property type="molecule type" value="Genomic_DNA"/>
</dbReference>
<evidence type="ECO:0000256" key="1">
    <source>
        <dbReference type="ARBA" id="ARBA00004442"/>
    </source>
</evidence>
<dbReference type="Gene3D" id="3.30.1330.60">
    <property type="entry name" value="OmpA-like domain"/>
    <property type="match status" value="1"/>
</dbReference>
<dbReference type="InterPro" id="IPR006665">
    <property type="entry name" value="OmpA-like"/>
</dbReference>
<keyword evidence="5" id="KW-0732">Signal</keyword>
<evidence type="ECO:0000313" key="8">
    <source>
        <dbReference type="Proteomes" id="UP000759298"/>
    </source>
</evidence>
<evidence type="ECO:0000313" key="7">
    <source>
        <dbReference type="EMBL" id="MBY8337328.1"/>
    </source>
</evidence>
<dbReference type="PANTHER" id="PTHR30329">
    <property type="entry name" value="STATOR ELEMENT OF FLAGELLAR MOTOR COMPLEX"/>
    <property type="match status" value="1"/>
</dbReference>
<evidence type="ECO:0000259" key="6">
    <source>
        <dbReference type="PROSITE" id="PS51123"/>
    </source>
</evidence>
<keyword evidence="2 4" id="KW-0472">Membrane</keyword>